<dbReference type="PANTHER" id="PTHR47163:SF2">
    <property type="entry name" value="SI:DKEY-17M8.2"/>
    <property type="match status" value="1"/>
</dbReference>
<dbReference type="Pfam" id="PF12762">
    <property type="entry name" value="DDE_Tnp_IS1595"/>
    <property type="match status" value="1"/>
</dbReference>
<protein>
    <submittedName>
        <fullName evidence="2">Putative transposase-like protein HI-13281 (Trinotate prediction)</fullName>
    </submittedName>
</protein>
<sequence>MFFVCVPDRSTKTLLPIIKNYIKPGTIIHSDCWKSYECLSDHGYVHQTVNHSKEFVSIEGIHTNNIESRWHALKLSLPRTGTQKQMYDGYFAEYIFRRKYMQNYQTLFQDFIKQIARIY</sequence>
<accession>A0A6G3MIQ3</accession>
<dbReference type="InterPro" id="IPR053164">
    <property type="entry name" value="IS1016-like_transposase"/>
</dbReference>
<dbReference type="EMBL" id="GHBP01005624">
    <property type="protein sequence ID" value="NDJ93922.1"/>
    <property type="molecule type" value="Transcribed_RNA"/>
</dbReference>
<dbReference type="AlphaFoldDB" id="A0A6G3MIQ3"/>
<dbReference type="SMART" id="SM01126">
    <property type="entry name" value="DDE_Tnp_IS1595"/>
    <property type="match status" value="1"/>
</dbReference>
<feature type="domain" description="ISXO2-like transposase" evidence="1">
    <location>
        <begin position="1"/>
        <end position="99"/>
    </location>
</feature>
<organism evidence="2">
    <name type="scientific">Henneguya salminicola</name>
    <name type="common">Myxosporean</name>
    <dbReference type="NCBI Taxonomy" id="69463"/>
    <lineage>
        <taxon>Eukaryota</taxon>
        <taxon>Metazoa</taxon>
        <taxon>Cnidaria</taxon>
        <taxon>Myxozoa</taxon>
        <taxon>Myxosporea</taxon>
        <taxon>Bivalvulida</taxon>
        <taxon>Platysporina</taxon>
        <taxon>Myxobolidae</taxon>
        <taxon>Henneguya</taxon>
    </lineage>
</organism>
<reference evidence="2" key="1">
    <citation type="submission" date="2018-11" db="EMBL/GenBank/DDBJ databases">
        <title>Henneguya salminicola genome and transcriptome.</title>
        <authorList>
            <person name="Yahalomi D."/>
            <person name="Atkinson S.D."/>
            <person name="Neuhof M."/>
            <person name="Chang E.S."/>
            <person name="Philippe H."/>
            <person name="Cartwright P."/>
            <person name="Bartholomew J.L."/>
            <person name="Huchon D."/>
        </authorList>
    </citation>
    <scope>NUCLEOTIDE SEQUENCE</scope>
    <source>
        <strain evidence="2">Hz1</strain>
        <tissue evidence="2">Whole</tissue>
    </source>
</reference>
<evidence type="ECO:0000313" key="2">
    <source>
        <dbReference type="EMBL" id="NDJ93922.1"/>
    </source>
</evidence>
<name>A0A6G3MIQ3_HENSL</name>
<dbReference type="PANTHER" id="PTHR47163">
    <property type="entry name" value="DDE_TNP_IS1595 DOMAIN-CONTAINING PROTEIN"/>
    <property type="match status" value="1"/>
</dbReference>
<dbReference type="InterPro" id="IPR024445">
    <property type="entry name" value="Tnp_ISXO2-like"/>
</dbReference>
<evidence type="ECO:0000259" key="1">
    <source>
        <dbReference type="SMART" id="SM01126"/>
    </source>
</evidence>
<proteinExistence type="predicted"/>